<organism evidence="1 2">
    <name type="scientific">Punica granatum</name>
    <name type="common">Pomegranate</name>
    <dbReference type="NCBI Taxonomy" id="22663"/>
    <lineage>
        <taxon>Eukaryota</taxon>
        <taxon>Viridiplantae</taxon>
        <taxon>Streptophyta</taxon>
        <taxon>Embryophyta</taxon>
        <taxon>Tracheophyta</taxon>
        <taxon>Spermatophyta</taxon>
        <taxon>Magnoliopsida</taxon>
        <taxon>eudicotyledons</taxon>
        <taxon>Gunneridae</taxon>
        <taxon>Pentapetalae</taxon>
        <taxon>rosids</taxon>
        <taxon>malvids</taxon>
        <taxon>Myrtales</taxon>
        <taxon>Lythraceae</taxon>
        <taxon>Punica</taxon>
    </lineage>
</organism>
<sequence>MGLGPTEDQRLGLGPVRDLTMGLGPTEDQRRSCFAEGRLCCWAIMLPLMMPLPCNERFCFADCRVLRASSSGVEHLRVPSAGVCFVPRVFVSNSSTLHGRCRFDVLHLVETCYVLLAPFCEGRLSWKFDSCALESRTSLRASWRVHAAEVTGCSRKTVASMLSDLLDCPRLRLYRACLIIRHLPHQSIKKGSKTSSRGSVNSCIALRLWSMCPCGQCAPVKDDKEDNALGDYAREYVRYDRAGIFYDRELGYALFVELSLSVLAVEGLDLLLGVSLG</sequence>
<evidence type="ECO:0000313" key="1">
    <source>
        <dbReference type="EMBL" id="PKI67452.1"/>
    </source>
</evidence>
<reference evidence="1 2" key="1">
    <citation type="submission" date="2017-11" db="EMBL/GenBank/DDBJ databases">
        <title>De-novo sequencing of pomegranate (Punica granatum L.) genome.</title>
        <authorList>
            <person name="Akparov Z."/>
            <person name="Amiraslanov A."/>
            <person name="Hajiyeva S."/>
            <person name="Abbasov M."/>
            <person name="Kaur K."/>
            <person name="Hamwieh A."/>
            <person name="Solovyev V."/>
            <person name="Salamov A."/>
            <person name="Braich B."/>
            <person name="Kosarev P."/>
            <person name="Mahmoud A."/>
            <person name="Hajiyev E."/>
            <person name="Babayeva S."/>
            <person name="Izzatullayeva V."/>
            <person name="Mammadov A."/>
            <person name="Mammadov A."/>
            <person name="Sharifova S."/>
            <person name="Ojaghi J."/>
            <person name="Eynullazada K."/>
            <person name="Bayramov B."/>
            <person name="Abdulazimova A."/>
            <person name="Shahmuradov I."/>
        </authorList>
    </citation>
    <scope>NUCLEOTIDE SEQUENCE [LARGE SCALE GENOMIC DNA]</scope>
    <source>
        <strain evidence="2">cv. AG2017</strain>
        <tissue evidence="1">Leaf</tissue>
    </source>
</reference>
<comment type="caution">
    <text evidence="1">The sequence shown here is derived from an EMBL/GenBank/DDBJ whole genome shotgun (WGS) entry which is preliminary data.</text>
</comment>
<protein>
    <submittedName>
        <fullName evidence="1">Uncharacterized protein</fullName>
    </submittedName>
</protein>
<evidence type="ECO:0000313" key="2">
    <source>
        <dbReference type="Proteomes" id="UP000233551"/>
    </source>
</evidence>
<dbReference type="AlphaFoldDB" id="A0A2I0KG30"/>
<dbReference type="EMBL" id="PGOL01000597">
    <property type="protein sequence ID" value="PKI67452.1"/>
    <property type="molecule type" value="Genomic_DNA"/>
</dbReference>
<keyword evidence="2" id="KW-1185">Reference proteome</keyword>
<accession>A0A2I0KG30</accession>
<name>A0A2I0KG30_PUNGR</name>
<dbReference type="Proteomes" id="UP000233551">
    <property type="component" value="Unassembled WGS sequence"/>
</dbReference>
<proteinExistence type="predicted"/>
<gene>
    <name evidence="1" type="ORF">CRG98_012036</name>
</gene>